<organism evidence="2 3">
    <name type="scientific">Candidatus Pullilachnospira gallistercoris</name>
    <dbReference type="NCBI Taxonomy" id="2840911"/>
    <lineage>
        <taxon>Bacteria</taxon>
        <taxon>Bacillati</taxon>
        <taxon>Bacillota</taxon>
        <taxon>Clostridia</taxon>
        <taxon>Lachnospirales</taxon>
        <taxon>Lachnospiraceae</taxon>
        <taxon>Lachnospiraceae incertae sedis</taxon>
        <taxon>Candidatus Pullilachnospira</taxon>
    </lineage>
</organism>
<dbReference type="PANTHER" id="PTHR47619:SF1">
    <property type="entry name" value="EXODEOXYRIBONUCLEASE WALJ"/>
    <property type="match status" value="1"/>
</dbReference>
<dbReference type="EMBL" id="DVHM01000070">
    <property type="protein sequence ID" value="HIR70478.1"/>
    <property type="molecule type" value="Genomic_DNA"/>
</dbReference>
<gene>
    <name evidence="2" type="ORF">IAA55_04270</name>
</gene>
<feature type="domain" description="Metallo-beta-lactamase" evidence="1">
    <location>
        <begin position="11"/>
        <end position="169"/>
    </location>
</feature>
<protein>
    <submittedName>
        <fullName evidence="2">MBL fold metallo-hydrolase</fullName>
    </submittedName>
</protein>
<evidence type="ECO:0000313" key="3">
    <source>
        <dbReference type="Proteomes" id="UP000823912"/>
    </source>
</evidence>
<proteinExistence type="predicted"/>
<evidence type="ECO:0000259" key="1">
    <source>
        <dbReference type="SMART" id="SM00849"/>
    </source>
</evidence>
<dbReference type="SMART" id="SM00849">
    <property type="entry name" value="Lactamase_B"/>
    <property type="match status" value="1"/>
</dbReference>
<dbReference type="Proteomes" id="UP000823912">
    <property type="component" value="Unassembled WGS sequence"/>
</dbReference>
<comment type="caution">
    <text evidence="2">The sequence shown here is derived from an EMBL/GenBank/DDBJ whole genome shotgun (WGS) entry which is preliminary data.</text>
</comment>
<dbReference type="AlphaFoldDB" id="A0A9D1E901"/>
<reference evidence="2" key="2">
    <citation type="journal article" date="2021" name="PeerJ">
        <title>Extensive microbial diversity within the chicken gut microbiome revealed by metagenomics and culture.</title>
        <authorList>
            <person name="Gilroy R."/>
            <person name="Ravi A."/>
            <person name="Getino M."/>
            <person name="Pursley I."/>
            <person name="Horton D.L."/>
            <person name="Alikhan N.F."/>
            <person name="Baker D."/>
            <person name="Gharbi K."/>
            <person name="Hall N."/>
            <person name="Watson M."/>
            <person name="Adriaenssens E.M."/>
            <person name="Foster-Nyarko E."/>
            <person name="Jarju S."/>
            <person name="Secka A."/>
            <person name="Antonio M."/>
            <person name="Oren A."/>
            <person name="Chaudhuri R.R."/>
            <person name="La Ragione R."/>
            <person name="Hildebrand F."/>
            <person name="Pallen M.J."/>
        </authorList>
    </citation>
    <scope>NUCLEOTIDE SEQUENCE</scope>
    <source>
        <strain evidence="2">ChiSjej5B23-6657</strain>
    </source>
</reference>
<evidence type="ECO:0000313" key="2">
    <source>
        <dbReference type="EMBL" id="HIR70478.1"/>
    </source>
</evidence>
<dbReference type="InterPro" id="IPR052533">
    <property type="entry name" value="WalJ/YycJ-like"/>
</dbReference>
<accession>A0A9D1E901</accession>
<dbReference type="InterPro" id="IPR001279">
    <property type="entry name" value="Metallo-B-lactamas"/>
</dbReference>
<sequence length="265" mass="29055">MELFSIASGSSGNCICVGDDRCHLMIDAGISGKRIEAGMNKMGYTTKDMDGILITHEHSDHVSGLGVVARKYGLPIYATKGTIAAIRRTKSLGTINDGLFHPITAGEPFTIGGITVDPVHISHDAADPVAYFFESGQKRIGVVTDLGYYDDVIMEKMKNLDALLVEANHDIHMLQAGSYPYPLKQRILGERGHLSNESCGQLLSRILHDSLKYILLGHLSRENNYPELAFVTVQQEITLGDNPYRANDFPIEIAARDQVSRLVTV</sequence>
<dbReference type="InterPro" id="IPR036866">
    <property type="entry name" value="RibonucZ/Hydroxyglut_hydro"/>
</dbReference>
<dbReference type="SUPFAM" id="SSF56281">
    <property type="entry name" value="Metallo-hydrolase/oxidoreductase"/>
    <property type="match status" value="1"/>
</dbReference>
<name>A0A9D1E901_9FIRM</name>
<dbReference type="Gene3D" id="3.60.15.10">
    <property type="entry name" value="Ribonuclease Z/Hydroxyacylglutathione hydrolase-like"/>
    <property type="match status" value="1"/>
</dbReference>
<reference evidence="2" key="1">
    <citation type="submission" date="2020-10" db="EMBL/GenBank/DDBJ databases">
        <authorList>
            <person name="Gilroy R."/>
        </authorList>
    </citation>
    <scope>NUCLEOTIDE SEQUENCE</scope>
    <source>
        <strain evidence="2">ChiSjej5B23-6657</strain>
    </source>
</reference>
<dbReference type="PANTHER" id="PTHR47619">
    <property type="entry name" value="METALLO-HYDROLASE YYCJ-RELATED"/>
    <property type="match status" value="1"/>
</dbReference>
<dbReference type="Pfam" id="PF12706">
    <property type="entry name" value="Lactamase_B_2"/>
    <property type="match status" value="1"/>
</dbReference>